<comment type="caution">
    <text evidence="1">The sequence shown here is derived from an EMBL/GenBank/DDBJ whole genome shotgun (WGS) entry which is preliminary data.</text>
</comment>
<dbReference type="Proteomes" id="UP001056120">
    <property type="component" value="Linkage Group LG10"/>
</dbReference>
<reference evidence="1 2" key="2">
    <citation type="journal article" date="2022" name="Mol. Ecol. Resour.">
        <title>The genomes of chicory, endive, great burdock and yacon provide insights into Asteraceae paleo-polyploidization history and plant inulin production.</title>
        <authorList>
            <person name="Fan W."/>
            <person name="Wang S."/>
            <person name="Wang H."/>
            <person name="Wang A."/>
            <person name="Jiang F."/>
            <person name="Liu H."/>
            <person name="Zhao H."/>
            <person name="Xu D."/>
            <person name="Zhang Y."/>
        </authorList>
    </citation>
    <scope>NUCLEOTIDE SEQUENCE [LARGE SCALE GENOMIC DNA]</scope>
    <source>
        <strain evidence="2">cv. Yunnan</strain>
        <tissue evidence="1">Leaves</tissue>
    </source>
</reference>
<name>A0ACB9I2L1_9ASTR</name>
<dbReference type="EMBL" id="CM042027">
    <property type="protein sequence ID" value="KAI3802230.1"/>
    <property type="molecule type" value="Genomic_DNA"/>
</dbReference>
<gene>
    <name evidence="1" type="ORF">L1987_30360</name>
</gene>
<reference evidence="2" key="1">
    <citation type="journal article" date="2022" name="Mol. Ecol. Resour.">
        <title>The genomes of chicory, endive, great burdock and yacon provide insights into Asteraceae palaeo-polyploidization history and plant inulin production.</title>
        <authorList>
            <person name="Fan W."/>
            <person name="Wang S."/>
            <person name="Wang H."/>
            <person name="Wang A."/>
            <person name="Jiang F."/>
            <person name="Liu H."/>
            <person name="Zhao H."/>
            <person name="Xu D."/>
            <person name="Zhang Y."/>
        </authorList>
    </citation>
    <scope>NUCLEOTIDE SEQUENCE [LARGE SCALE GENOMIC DNA]</scope>
    <source>
        <strain evidence="2">cv. Yunnan</strain>
    </source>
</reference>
<protein>
    <submittedName>
        <fullName evidence="1">Uncharacterized protein</fullName>
    </submittedName>
</protein>
<sequence length="293" mass="31892">MSPRVVKISITRTIIRKQTSPEVVFFSARGPSSLSPTVLKPDVAAPGVNILASWSNNQDPSLDFKIESGTSMACPHVSGIVALLKSMHPTWSPAAIKSALVTTGSIEDANGEPAVAEGAPHKQADPFDYGGGHVDPNKAVNPGLIYNMTTRDYIRFLCAMGYNDSAISLLSNRPHFHCPRKTYFLQKLNLPSISIPELIKPTTVSRTVTNVGSTSSLYVARIEAPPGTSVVVEPSFLSFNATNTRLQFKVTIRPLVRVQGRFCFGYLVWEDGVHVVRTPLVVRVVIEKSYSQV</sequence>
<proteinExistence type="predicted"/>
<accession>A0ACB9I2L1</accession>
<evidence type="ECO:0000313" key="2">
    <source>
        <dbReference type="Proteomes" id="UP001056120"/>
    </source>
</evidence>
<evidence type="ECO:0000313" key="1">
    <source>
        <dbReference type="EMBL" id="KAI3802230.1"/>
    </source>
</evidence>
<keyword evidence="2" id="KW-1185">Reference proteome</keyword>
<organism evidence="1 2">
    <name type="scientific">Smallanthus sonchifolius</name>
    <dbReference type="NCBI Taxonomy" id="185202"/>
    <lineage>
        <taxon>Eukaryota</taxon>
        <taxon>Viridiplantae</taxon>
        <taxon>Streptophyta</taxon>
        <taxon>Embryophyta</taxon>
        <taxon>Tracheophyta</taxon>
        <taxon>Spermatophyta</taxon>
        <taxon>Magnoliopsida</taxon>
        <taxon>eudicotyledons</taxon>
        <taxon>Gunneridae</taxon>
        <taxon>Pentapetalae</taxon>
        <taxon>asterids</taxon>
        <taxon>campanulids</taxon>
        <taxon>Asterales</taxon>
        <taxon>Asteraceae</taxon>
        <taxon>Asteroideae</taxon>
        <taxon>Heliantheae alliance</taxon>
        <taxon>Millerieae</taxon>
        <taxon>Smallanthus</taxon>
    </lineage>
</organism>